<evidence type="ECO:0000256" key="5">
    <source>
        <dbReference type="SAM" id="MobiDB-lite"/>
    </source>
</evidence>
<evidence type="ECO:0000256" key="3">
    <source>
        <dbReference type="ARBA" id="ARBA00038050"/>
    </source>
</evidence>
<comment type="catalytic activity">
    <reaction evidence="4">
        <text>an N-acyl-L-alpha-aminoacyl-tRNA + H2O = an N-acyl-L-amino acid + a tRNA + H(+)</text>
        <dbReference type="Rhea" id="RHEA:54448"/>
        <dbReference type="Rhea" id="RHEA-COMP:10123"/>
        <dbReference type="Rhea" id="RHEA-COMP:13883"/>
        <dbReference type="ChEBI" id="CHEBI:15377"/>
        <dbReference type="ChEBI" id="CHEBI:15378"/>
        <dbReference type="ChEBI" id="CHEBI:59874"/>
        <dbReference type="ChEBI" id="CHEBI:78442"/>
        <dbReference type="ChEBI" id="CHEBI:138191"/>
        <dbReference type="EC" id="3.1.1.29"/>
    </reaction>
</comment>
<dbReference type="GO" id="GO:0004045">
    <property type="term" value="F:peptidyl-tRNA hydrolase activity"/>
    <property type="evidence" value="ECO:0007669"/>
    <property type="project" value="UniProtKB-EC"/>
</dbReference>
<protein>
    <recommendedName>
        <fullName evidence="1">peptidyl-tRNA hydrolase</fullName>
        <ecNumber evidence="1">3.1.1.29</ecNumber>
    </recommendedName>
</protein>
<evidence type="ECO:0000313" key="7">
    <source>
        <dbReference type="EMBL" id="KAF2724086.1"/>
    </source>
</evidence>
<dbReference type="EC" id="3.1.1.29" evidence="1"/>
<dbReference type="Proteomes" id="UP000799441">
    <property type="component" value="Unassembled WGS sequence"/>
</dbReference>
<dbReference type="NCBIfam" id="NF003314">
    <property type="entry name" value="PRK04322.1"/>
    <property type="match status" value="1"/>
</dbReference>
<evidence type="ECO:0000256" key="1">
    <source>
        <dbReference type="ARBA" id="ARBA00013260"/>
    </source>
</evidence>
<sequence>MANVQDRGPPSAAAVAIGTAIMSGLAGYYIGQARSIGLFGNNPSGRRSAGAKISSGDPAPPVDDPDYSSESDDVDGGEDLGELSTFADSNEECKLVLVVRTDLGMGKGKIAAQCSHATLACYKALVRYQSPILKLWERRGQAKVALKIDSEDEMLVLQAQAVSLGLCAQVIHDAGRTQIASGSATVLGIGPAPKSKIDEVTGHLKLL</sequence>
<organism evidence="7 8">
    <name type="scientific">Polychaeton citri CBS 116435</name>
    <dbReference type="NCBI Taxonomy" id="1314669"/>
    <lineage>
        <taxon>Eukaryota</taxon>
        <taxon>Fungi</taxon>
        <taxon>Dikarya</taxon>
        <taxon>Ascomycota</taxon>
        <taxon>Pezizomycotina</taxon>
        <taxon>Dothideomycetes</taxon>
        <taxon>Dothideomycetidae</taxon>
        <taxon>Capnodiales</taxon>
        <taxon>Capnodiaceae</taxon>
        <taxon>Polychaeton</taxon>
    </lineage>
</organism>
<dbReference type="EMBL" id="MU003773">
    <property type="protein sequence ID" value="KAF2724086.1"/>
    <property type="molecule type" value="Genomic_DNA"/>
</dbReference>
<dbReference type="NCBIfam" id="TIGR00283">
    <property type="entry name" value="arch_pth2"/>
    <property type="match status" value="1"/>
</dbReference>
<dbReference type="InterPro" id="IPR023476">
    <property type="entry name" value="Pep_tRNA_hydro_II_dom_sf"/>
</dbReference>
<dbReference type="PANTHER" id="PTHR12649:SF11">
    <property type="entry name" value="PEPTIDYL-TRNA HYDROLASE 2, MITOCHONDRIAL"/>
    <property type="match status" value="1"/>
</dbReference>
<keyword evidence="8" id="KW-1185">Reference proteome</keyword>
<comment type="similarity">
    <text evidence="3">Belongs to the PTH2 family.</text>
</comment>
<gene>
    <name evidence="7" type="ORF">K431DRAFT_218566</name>
</gene>
<reference evidence="7" key="1">
    <citation type="journal article" date="2020" name="Stud. Mycol.">
        <title>101 Dothideomycetes genomes: a test case for predicting lifestyles and emergence of pathogens.</title>
        <authorList>
            <person name="Haridas S."/>
            <person name="Albert R."/>
            <person name="Binder M."/>
            <person name="Bloem J."/>
            <person name="Labutti K."/>
            <person name="Salamov A."/>
            <person name="Andreopoulos B."/>
            <person name="Baker S."/>
            <person name="Barry K."/>
            <person name="Bills G."/>
            <person name="Bluhm B."/>
            <person name="Cannon C."/>
            <person name="Castanera R."/>
            <person name="Culley D."/>
            <person name="Daum C."/>
            <person name="Ezra D."/>
            <person name="Gonzalez J."/>
            <person name="Henrissat B."/>
            <person name="Kuo A."/>
            <person name="Liang C."/>
            <person name="Lipzen A."/>
            <person name="Lutzoni F."/>
            <person name="Magnuson J."/>
            <person name="Mondo S."/>
            <person name="Nolan M."/>
            <person name="Ohm R."/>
            <person name="Pangilinan J."/>
            <person name="Park H.-J."/>
            <person name="Ramirez L."/>
            <person name="Alfaro M."/>
            <person name="Sun H."/>
            <person name="Tritt A."/>
            <person name="Yoshinaga Y."/>
            <person name="Zwiers L.-H."/>
            <person name="Turgeon B."/>
            <person name="Goodwin S."/>
            <person name="Spatafora J."/>
            <person name="Crous P."/>
            <person name="Grigoriev I."/>
        </authorList>
    </citation>
    <scope>NUCLEOTIDE SEQUENCE</scope>
    <source>
        <strain evidence="7">CBS 116435</strain>
    </source>
</reference>
<dbReference type="OrthoDB" id="1733656at2759"/>
<proteinExistence type="inferred from homology"/>
<dbReference type="GO" id="GO:0005829">
    <property type="term" value="C:cytosol"/>
    <property type="evidence" value="ECO:0007669"/>
    <property type="project" value="TreeGrafter"/>
</dbReference>
<keyword evidence="6" id="KW-0472">Membrane</keyword>
<keyword evidence="6" id="KW-0812">Transmembrane</keyword>
<evidence type="ECO:0000256" key="2">
    <source>
        <dbReference type="ARBA" id="ARBA00022801"/>
    </source>
</evidence>
<comment type="caution">
    <text evidence="7">The sequence shown here is derived from an EMBL/GenBank/DDBJ whole genome shotgun (WGS) entry which is preliminary data.</text>
</comment>
<evidence type="ECO:0000256" key="4">
    <source>
        <dbReference type="ARBA" id="ARBA00048707"/>
    </source>
</evidence>
<evidence type="ECO:0000256" key="6">
    <source>
        <dbReference type="SAM" id="Phobius"/>
    </source>
</evidence>
<dbReference type="PANTHER" id="PTHR12649">
    <property type="entry name" value="PEPTIDYL-TRNA HYDROLASE 2"/>
    <property type="match status" value="1"/>
</dbReference>
<dbReference type="Gene3D" id="3.40.1490.10">
    <property type="entry name" value="Bit1"/>
    <property type="match status" value="1"/>
</dbReference>
<feature type="transmembrane region" description="Helical" evidence="6">
    <location>
        <begin position="12"/>
        <end position="31"/>
    </location>
</feature>
<keyword evidence="6" id="KW-1133">Transmembrane helix</keyword>
<keyword evidence="2 7" id="KW-0378">Hydrolase</keyword>
<name>A0A9P4QFR1_9PEZI</name>
<evidence type="ECO:0000313" key="8">
    <source>
        <dbReference type="Proteomes" id="UP000799441"/>
    </source>
</evidence>
<dbReference type="SUPFAM" id="SSF102462">
    <property type="entry name" value="Peptidyl-tRNA hydrolase II"/>
    <property type="match status" value="1"/>
</dbReference>
<dbReference type="Pfam" id="PF01981">
    <property type="entry name" value="PTH2"/>
    <property type="match status" value="1"/>
</dbReference>
<dbReference type="CDD" id="cd02430">
    <property type="entry name" value="PTH2"/>
    <property type="match status" value="1"/>
</dbReference>
<feature type="region of interest" description="Disordered" evidence="5">
    <location>
        <begin position="47"/>
        <end position="83"/>
    </location>
</feature>
<dbReference type="InterPro" id="IPR002833">
    <property type="entry name" value="PTH2"/>
</dbReference>
<dbReference type="FunFam" id="3.40.1490.10:FF:000001">
    <property type="entry name" value="Peptidyl-tRNA hydrolase 2"/>
    <property type="match status" value="1"/>
</dbReference>
<dbReference type="AlphaFoldDB" id="A0A9P4QFR1"/>
<accession>A0A9P4QFR1</accession>
<feature type="compositionally biased region" description="Acidic residues" evidence="5">
    <location>
        <begin position="63"/>
        <end position="81"/>
    </location>
</feature>